<dbReference type="RefSeq" id="WP_089219682.1">
    <property type="nucleotide sequence ID" value="NZ_FZOS01000010.1"/>
</dbReference>
<organism evidence="3 4">
    <name type="scientific">Edaphosphingomonas laterariae</name>
    <dbReference type="NCBI Taxonomy" id="861865"/>
    <lineage>
        <taxon>Bacteria</taxon>
        <taxon>Pseudomonadati</taxon>
        <taxon>Pseudomonadota</taxon>
        <taxon>Alphaproteobacteria</taxon>
        <taxon>Sphingomonadales</taxon>
        <taxon>Rhizorhabdaceae</taxon>
        <taxon>Edaphosphingomonas</taxon>
    </lineage>
</organism>
<proteinExistence type="predicted"/>
<sequence>MKPTETVTRPEDAIDDAVAAAAFRRLLRHLGHRTDAQNVDLMGLAGFCRNCLADWVQEAADGALDRETARYMVYGMPYGEWKTRHQAEATPEQLARMEASIARNKAAPDDAIEAELDDALDASFPASDPPAITDPSR</sequence>
<gene>
    <name evidence="3" type="ORF">SAMN06295912_11084</name>
</gene>
<evidence type="ECO:0000259" key="2">
    <source>
        <dbReference type="Pfam" id="PF06844"/>
    </source>
</evidence>
<dbReference type="InterPro" id="IPR036810">
    <property type="entry name" value="SMc04008-like_sf"/>
</dbReference>
<dbReference type="InterPro" id="IPR023163">
    <property type="entry name" value="SMc04008-like_domain"/>
</dbReference>
<evidence type="ECO:0000313" key="3">
    <source>
        <dbReference type="EMBL" id="SNS61534.1"/>
    </source>
</evidence>
<dbReference type="Proteomes" id="UP000198281">
    <property type="component" value="Unassembled WGS sequence"/>
</dbReference>
<accession>A0A239G0H3</accession>
<dbReference type="OrthoDB" id="9802252at2"/>
<evidence type="ECO:0000256" key="1">
    <source>
        <dbReference type="SAM" id="MobiDB-lite"/>
    </source>
</evidence>
<protein>
    <recommendedName>
        <fullName evidence="2">SMc04008-like domain-containing protein</fullName>
    </recommendedName>
</protein>
<keyword evidence="4" id="KW-1185">Reference proteome</keyword>
<dbReference type="AlphaFoldDB" id="A0A239G0H3"/>
<name>A0A239G0H3_9SPHN</name>
<dbReference type="Gene3D" id="1.10.3340.10">
    <property type="entry name" value="SMc04008-like"/>
    <property type="match status" value="1"/>
</dbReference>
<reference evidence="4" key="1">
    <citation type="submission" date="2017-06" db="EMBL/GenBank/DDBJ databases">
        <authorList>
            <person name="Varghese N."/>
            <person name="Submissions S."/>
        </authorList>
    </citation>
    <scope>NUCLEOTIDE SEQUENCE [LARGE SCALE GENOMIC DNA]</scope>
    <source>
        <strain evidence="4">LNB2</strain>
    </source>
</reference>
<dbReference type="EMBL" id="FZOS01000010">
    <property type="protein sequence ID" value="SNS61534.1"/>
    <property type="molecule type" value="Genomic_DNA"/>
</dbReference>
<feature type="domain" description="SMc04008-like" evidence="2">
    <location>
        <begin position="36"/>
        <end position="98"/>
    </location>
</feature>
<dbReference type="SUPFAM" id="SSF158757">
    <property type="entry name" value="SMc04008-like"/>
    <property type="match status" value="1"/>
</dbReference>
<evidence type="ECO:0000313" key="4">
    <source>
        <dbReference type="Proteomes" id="UP000198281"/>
    </source>
</evidence>
<feature type="region of interest" description="Disordered" evidence="1">
    <location>
        <begin position="117"/>
        <end position="137"/>
    </location>
</feature>
<dbReference type="Pfam" id="PF06844">
    <property type="entry name" value="DUF1244"/>
    <property type="match status" value="1"/>
</dbReference>